<comment type="caution">
    <text evidence="1">The sequence shown here is derived from an EMBL/GenBank/DDBJ whole genome shotgun (WGS) entry which is preliminary data.</text>
</comment>
<dbReference type="EMBL" id="VSSQ01000349">
    <property type="protein sequence ID" value="MPL92166.1"/>
    <property type="molecule type" value="Genomic_DNA"/>
</dbReference>
<sequence>MGISSSAPHRVIHPICANPRVGTGRANAPAMRPRDIVTISIPAGDDDFRAFVSRAGYVDVVLHVANDSSAAKPHFTLSTNPDPTTTAHLYSNRRPEIRSFLTISSLRSALQRFGVEVAELPVVPGSGRCFVQKKGAHPAALSSDARALKPTTYPRAVRP</sequence>
<accession>A0A644VLG9</accession>
<name>A0A644VLG9_9ZZZZ</name>
<evidence type="ECO:0000313" key="1">
    <source>
        <dbReference type="EMBL" id="MPL92166.1"/>
    </source>
</evidence>
<dbReference type="AlphaFoldDB" id="A0A644VLG9"/>
<organism evidence="1">
    <name type="scientific">bioreactor metagenome</name>
    <dbReference type="NCBI Taxonomy" id="1076179"/>
    <lineage>
        <taxon>unclassified sequences</taxon>
        <taxon>metagenomes</taxon>
        <taxon>ecological metagenomes</taxon>
    </lineage>
</organism>
<gene>
    <name evidence="1" type="ORF">SDC9_38263</name>
</gene>
<reference evidence="1" key="1">
    <citation type="submission" date="2019-08" db="EMBL/GenBank/DDBJ databases">
        <authorList>
            <person name="Kucharzyk K."/>
            <person name="Murdoch R.W."/>
            <person name="Higgins S."/>
            <person name="Loffler F."/>
        </authorList>
    </citation>
    <scope>NUCLEOTIDE SEQUENCE</scope>
</reference>
<proteinExistence type="predicted"/>
<protein>
    <submittedName>
        <fullName evidence="1">Uncharacterized protein</fullName>
    </submittedName>
</protein>